<dbReference type="PIRSF" id="PIRSF000706">
    <property type="entry name" value="Kanamycin_kin"/>
    <property type="match status" value="1"/>
</dbReference>
<protein>
    <submittedName>
        <fullName evidence="9">Aminoglycoside 3'-phosphotransferase</fullName>
    </submittedName>
</protein>
<evidence type="ECO:0000313" key="10">
    <source>
        <dbReference type="Proteomes" id="UP000471672"/>
    </source>
</evidence>
<accession>A0ABX0B7V3</accession>
<evidence type="ECO:0000256" key="3">
    <source>
        <dbReference type="ARBA" id="ARBA00022741"/>
    </source>
</evidence>
<keyword evidence="3 7" id="KW-0547">Nucleotide-binding</keyword>
<evidence type="ECO:0000313" key="9">
    <source>
        <dbReference type="EMBL" id="NDO88749.1"/>
    </source>
</evidence>
<keyword evidence="10" id="KW-1185">Reference proteome</keyword>
<evidence type="ECO:0000259" key="8">
    <source>
        <dbReference type="Pfam" id="PF01636"/>
    </source>
</evidence>
<evidence type="ECO:0000256" key="7">
    <source>
        <dbReference type="PIRNR" id="PIRNR000706"/>
    </source>
</evidence>
<dbReference type="EMBL" id="JAAFAN010000010">
    <property type="protein sequence ID" value="NDO88749.1"/>
    <property type="molecule type" value="Genomic_DNA"/>
</dbReference>
<keyword evidence="5 7" id="KW-0067">ATP-binding</keyword>
<dbReference type="Proteomes" id="UP000471672">
    <property type="component" value="Unassembled WGS sequence"/>
</dbReference>
<dbReference type="RefSeq" id="WP_162289239.1">
    <property type="nucleotide sequence ID" value="NZ_JAAFAN010000010.1"/>
</dbReference>
<name>A0ABX0B7V3_9MICO</name>
<keyword evidence="2 7" id="KW-0808">Transferase</keyword>
<evidence type="ECO:0000256" key="6">
    <source>
        <dbReference type="ARBA" id="ARBA00023251"/>
    </source>
</evidence>
<dbReference type="PANTHER" id="PTHR21310">
    <property type="entry name" value="AMINOGLYCOSIDE PHOSPHOTRANSFERASE-RELATED-RELATED"/>
    <property type="match status" value="1"/>
</dbReference>
<evidence type="ECO:0000256" key="4">
    <source>
        <dbReference type="ARBA" id="ARBA00022777"/>
    </source>
</evidence>
<comment type="caution">
    <text evidence="9">The sequence shown here is derived from an EMBL/GenBank/DDBJ whole genome shotgun (WGS) entry which is preliminary data.</text>
</comment>
<dbReference type="PANTHER" id="PTHR21310:SF41">
    <property type="entry name" value="3'-PHOSPHOTRANSFERASE, PUTATIVE-RELATED"/>
    <property type="match status" value="1"/>
</dbReference>
<evidence type="ECO:0000256" key="5">
    <source>
        <dbReference type="ARBA" id="ARBA00022840"/>
    </source>
</evidence>
<dbReference type="Gene3D" id="3.30.200.20">
    <property type="entry name" value="Phosphorylase Kinase, domain 1"/>
    <property type="match status" value="1"/>
</dbReference>
<gene>
    <name evidence="9" type="ORF">GYH36_04635</name>
</gene>
<comment type="similarity">
    <text evidence="1 7">Belongs to the aminoglycoside phosphotransferase family.</text>
</comment>
<evidence type="ECO:0000256" key="2">
    <source>
        <dbReference type="ARBA" id="ARBA00022679"/>
    </source>
</evidence>
<sequence length="275" mass="29113">MSRAERIAEIPTGPVAVPPAVRTLAGDDVVTPVWRNVLGGLTFRLDPGPGREAGGTRYVKWAPAGVPGLDLAAEAARLAWVGDRTPVPRVLDHGTDADGAWLVTQAVPGRSAVEARETGDPAGAATAIGRGLRALHEALPVASCPFTWSVADRVANADARLARGDGPAQWFPEHRGIPVAEARARLDDAPAVDRLVVCHGDACVPNTLLHDDGSFAAHVDLGSLGVADRWADLAVAAWSTEWNYGPGYDGHVYTGYGVEPDPERIAYYRLLWDLS</sequence>
<dbReference type="SUPFAM" id="SSF56112">
    <property type="entry name" value="Protein kinase-like (PK-like)"/>
    <property type="match status" value="1"/>
</dbReference>
<dbReference type="Gene3D" id="3.90.1200.10">
    <property type="match status" value="1"/>
</dbReference>
<dbReference type="CDD" id="cd05150">
    <property type="entry name" value="APH"/>
    <property type="match status" value="1"/>
</dbReference>
<dbReference type="Pfam" id="PF01636">
    <property type="entry name" value="APH"/>
    <property type="match status" value="1"/>
</dbReference>
<dbReference type="InterPro" id="IPR002575">
    <property type="entry name" value="Aminoglycoside_PTrfase"/>
</dbReference>
<reference evidence="9 10" key="1">
    <citation type="journal article" date="2021" name="Arch. Microbiol.">
        <title>Cellulosimicrobium fucosivorans sp. nov., isolated from San Elijo Lagoon, contains a fucose metabolic pathway linked to carotenoid production.</title>
        <authorList>
            <person name="Aviles F.A."/>
            <person name="Kyndt J.A."/>
        </authorList>
    </citation>
    <scope>NUCLEOTIDE SEQUENCE [LARGE SCALE GENOMIC DNA]</scope>
    <source>
        <strain evidence="9 10">SE3</strain>
    </source>
</reference>
<evidence type="ECO:0000256" key="1">
    <source>
        <dbReference type="ARBA" id="ARBA00006219"/>
    </source>
</evidence>
<feature type="domain" description="Aminoglycoside phosphotransferase" evidence="8">
    <location>
        <begin position="55"/>
        <end position="267"/>
    </location>
</feature>
<dbReference type="InterPro" id="IPR051678">
    <property type="entry name" value="AGP_Transferase"/>
</dbReference>
<proteinExistence type="inferred from homology"/>
<keyword evidence="4 7" id="KW-0418">Kinase</keyword>
<dbReference type="InterPro" id="IPR024165">
    <property type="entry name" value="Kan/Strep_kinase"/>
</dbReference>
<organism evidence="9 10">
    <name type="scientific">Cellulosimicrobium composti</name>
    <dbReference type="NCBI Taxonomy" id="2672572"/>
    <lineage>
        <taxon>Bacteria</taxon>
        <taxon>Bacillati</taxon>
        <taxon>Actinomycetota</taxon>
        <taxon>Actinomycetes</taxon>
        <taxon>Micrococcales</taxon>
        <taxon>Promicromonosporaceae</taxon>
        <taxon>Cellulosimicrobium</taxon>
    </lineage>
</organism>
<keyword evidence="6 7" id="KW-0046">Antibiotic resistance</keyword>
<dbReference type="InterPro" id="IPR011009">
    <property type="entry name" value="Kinase-like_dom_sf"/>
</dbReference>